<dbReference type="AlphaFoldDB" id="A0A7L9UKI5"/>
<organism evidence="2 3">
    <name type="scientific">Bifidobacterium longum subsp. longum</name>
    <dbReference type="NCBI Taxonomy" id="1679"/>
    <lineage>
        <taxon>Bacteria</taxon>
        <taxon>Bacillati</taxon>
        <taxon>Actinomycetota</taxon>
        <taxon>Actinomycetes</taxon>
        <taxon>Bifidobacteriales</taxon>
        <taxon>Bifidobacteriaceae</taxon>
        <taxon>Bifidobacterium</taxon>
    </lineage>
</organism>
<sequence>MWTASSLNQPKIKIIKNIKKIKIIKSWVEPTEENSRGDNDSAAIRGDNNRRRRARHRISETSVSAGCQSG</sequence>
<evidence type="ECO:0000313" key="3">
    <source>
        <dbReference type="Proteomes" id="UP000593918"/>
    </source>
</evidence>
<reference evidence="2 3" key="1">
    <citation type="submission" date="2020-10" db="EMBL/GenBank/DDBJ databases">
        <title>Genome sequencing of Bifidobacterium longum subsp. longum KCTC 5915.</title>
        <authorList>
            <person name="Kim J."/>
        </authorList>
    </citation>
    <scope>NUCLEOTIDE SEQUENCE [LARGE SCALE GENOMIC DNA]</scope>
    <source>
        <strain evidence="2 3">KCTC 5915</strain>
    </source>
</reference>
<dbReference type="RefSeq" id="WP_080557974.1">
    <property type="nucleotide sequence ID" value="NZ_CP062943.1"/>
</dbReference>
<gene>
    <name evidence="2" type="ORF">BL5915_02035</name>
</gene>
<evidence type="ECO:0000313" key="2">
    <source>
        <dbReference type="EMBL" id="QOL55633.1"/>
    </source>
</evidence>
<proteinExistence type="predicted"/>
<dbReference type="EMBL" id="CP062943">
    <property type="protein sequence ID" value="QOL55633.1"/>
    <property type="molecule type" value="Genomic_DNA"/>
</dbReference>
<dbReference type="Proteomes" id="UP000593918">
    <property type="component" value="Chromosome"/>
</dbReference>
<feature type="region of interest" description="Disordered" evidence="1">
    <location>
        <begin position="30"/>
        <end position="70"/>
    </location>
</feature>
<evidence type="ECO:0000256" key="1">
    <source>
        <dbReference type="SAM" id="MobiDB-lite"/>
    </source>
</evidence>
<accession>A0A7L9UKI5</accession>
<protein>
    <submittedName>
        <fullName evidence="2">Uncharacterized protein</fullName>
    </submittedName>
</protein>
<name>A0A7L9UKI5_BIFLL</name>
<feature type="compositionally biased region" description="Polar residues" evidence="1">
    <location>
        <begin position="60"/>
        <end position="70"/>
    </location>
</feature>